<evidence type="ECO:0000256" key="3">
    <source>
        <dbReference type="ARBA" id="ARBA00022989"/>
    </source>
</evidence>
<evidence type="ECO:0000256" key="2">
    <source>
        <dbReference type="ARBA" id="ARBA00022692"/>
    </source>
</evidence>
<evidence type="ECO:0000256" key="5">
    <source>
        <dbReference type="SAM" id="Phobius"/>
    </source>
</evidence>
<keyword evidence="3 5" id="KW-1133">Transmembrane helix</keyword>
<feature type="transmembrane region" description="Helical" evidence="5">
    <location>
        <begin position="175"/>
        <end position="194"/>
    </location>
</feature>
<comment type="subcellular location">
    <subcellularLocation>
        <location evidence="1">Membrane</location>
    </subcellularLocation>
</comment>
<dbReference type="EMBL" id="WTYX01000001">
    <property type="protein sequence ID" value="MXO89944.1"/>
    <property type="molecule type" value="Genomic_DNA"/>
</dbReference>
<dbReference type="InterPro" id="IPR006694">
    <property type="entry name" value="Fatty_acid_hydroxylase"/>
</dbReference>
<dbReference type="GO" id="GO:0005506">
    <property type="term" value="F:iron ion binding"/>
    <property type="evidence" value="ECO:0007669"/>
    <property type="project" value="InterPro"/>
</dbReference>
<feature type="transmembrane region" description="Helical" evidence="5">
    <location>
        <begin position="58"/>
        <end position="79"/>
    </location>
</feature>
<keyword evidence="8" id="KW-1185">Reference proteome</keyword>
<feature type="transmembrane region" description="Helical" evidence="5">
    <location>
        <begin position="20"/>
        <end position="38"/>
    </location>
</feature>
<evidence type="ECO:0000313" key="7">
    <source>
        <dbReference type="EMBL" id="MXO89944.1"/>
    </source>
</evidence>
<name>A0A844ZQY5_9SPHN</name>
<sequence>MDGSVLFDSLFNGERSLQLWFGLFIIAGLVAGLLTGFFKARKIQPRGFKWHRFRMEALYGVINVAISGTILGLTTTWLQDSGFAVIDPTPVPWWVVVLEFAAYFLLFDTWFYWFHRWMHKEPFYTYVHKLHHLSTSPNLLTTISVNPLESFINGGFVPIFITTATLFALPISEQAMFLIGPTNIIMGLYVHSGYELFPRWWNRSWATKWFITATFHDQHHKYFNYNFGGYTTIWDHICGTKRKKYDADWEKLKSRPSEKDSQSGEIAAG</sequence>
<evidence type="ECO:0000313" key="8">
    <source>
        <dbReference type="Proteomes" id="UP000442714"/>
    </source>
</evidence>
<proteinExistence type="predicted"/>
<dbReference type="RefSeq" id="WP_160603443.1">
    <property type="nucleotide sequence ID" value="NZ_WTYX01000001.1"/>
</dbReference>
<keyword evidence="2 5" id="KW-0812">Transmembrane</keyword>
<dbReference type="GO" id="GO:0016491">
    <property type="term" value="F:oxidoreductase activity"/>
    <property type="evidence" value="ECO:0007669"/>
    <property type="project" value="InterPro"/>
</dbReference>
<dbReference type="AlphaFoldDB" id="A0A844ZQY5"/>
<feature type="transmembrane region" description="Helical" evidence="5">
    <location>
        <begin position="91"/>
        <end position="114"/>
    </location>
</feature>
<keyword evidence="4 5" id="KW-0472">Membrane</keyword>
<gene>
    <name evidence="7" type="ORF">GRI41_03845</name>
</gene>
<comment type="caution">
    <text evidence="7">The sequence shown here is derived from an EMBL/GenBank/DDBJ whole genome shotgun (WGS) entry which is preliminary data.</text>
</comment>
<feature type="transmembrane region" description="Helical" evidence="5">
    <location>
        <begin position="151"/>
        <end position="169"/>
    </location>
</feature>
<dbReference type="InterPro" id="IPR050307">
    <property type="entry name" value="Sterol_Desaturase_Related"/>
</dbReference>
<reference evidence="7 8" key="1">
    <citation type="submission" date="2019-12" db="EMBL/GenBank/DDBJ databases">
        <title>Genomic-based taxomic classification of the family Erythrobacteraceae.</title>
        <authorList>
            <person name="Xu L."/>
        </authorList>
    </citation>
    <scope>NUCLEOTIDE SEQUENCE [LARGE SCALE GENOMIC DNA]</scope>
    <source>
        <strain evidence="7 8">KCTC 52763</strain>
    </source>
</reference>
<dbReference type="GO" id="GO:0016020">
    <property type="term" value="C:membrane"/>
    <property type="evidence" value="ECO:0007669"/>
    <property type="project" value="UniProtKB-SubCell"/>
</dbReference>
<dbReference type="OrthoDB" id="9770329at2"/>
<dbReference type="PANTHER" id="PTHR11863">
    <property type="entry name" value="STEROL DESATURASE"/>
    <property type="match status" value="1"/>
</dbReference>
<evidence type="ECO:0000256" key="1">
    <source>
        <dbReference type="ARBA" id="ARBA00004370"/>
    </source>
</evidence>
<dbReference type="GO" id="GO:0008610">
    <property type="term" value="P:lipid biosynthetic process"/>
    <property type="evidence" value="ECO:0007669"/>
    <property type="project" value="InterPro"/>
</dbReference>
<evidence type="ECO:0000256" key="4">
    <source>
        <dbReference type="ARBA" id="ARBA00023136"/>
    </source>
</evidence>
<feature type="domain" description="Fatty acid hydroxylase" evidence="6">
    <location>
        <begin position="100"/>
        <end position="240"/>
    </location>
</feature>
<protein>
    <submittedName>
        <fullName evidence="7">Fatty acid hydroxylase</fullName>
    </submittedName>
</protein>
<dbReference type="Proteomes" id="UP000442714">
    <property type="component" value="Unassembled WGS sequence"/>
</dbReference>
<accession>A0A844ZQY5</accession>
<organism evidence="7 8">
    <name type="scientific">Pontixanthobacter aquaemixtae</name>
    <dbReference type="NCBI Taxonomy" id="1958940"/>
    <lineage>
        <taxon>Bacteria</taxon>
        <taxon>Pseudomonadati</taxon>
        <taxon>Pseudomonadota</taxon>
        <taxon>Alphaproteobacteria</taxon>
        <taxon>Sphingomonadales</taxon>
        <taxon>Erythrobacteraceae</taxon>
        <taxon>Pontixanthobacter</taxon>
    </lineage>
</organism>
<evidence type="ECO:0000259" key="6">
    <source>
        <dbReference type="Pfam" id="PF04116"/>
    </source>
</evidence>
<dbReference type="Pfam" id="PF04116">
    <property type="entry name" value="FA_hydroxylase"/>
    <property type="match status" value="1"/>
</dbReference>